<accession>A0A0G1ZFY3</accession>
<feature type="binding site" evidence="12">
    <location>
        <position position="93"/>
    </location>
    <ligand>
        <name>UDP-N-acetyl-alpha-D-glucosamine</name>
        <dbReference type="ChEBI" id="CHEBI:57705"/>
    </ligand>
</feature>
<feature type="binding site" evidence="12">
    <location>
        <begin position="22"/>
        <end position="23"/>
    </location>
    <ligand>
        <name>phosphoenolpyruvate</name>
        <dbReference type="ChEBI" id="CHEBI:58702"/>
    </ligand>
</feature>
<keyword evidence="12" id="KW-0670">Pyruvate</keyword>
<dbReference type="HAMAP" id="MF_00111">
    <property type="entry name" value="MurA"/>
    <property type="match status" value="1"/>
</dbReference>
<comment type="subcellular location">
    <subcellularLocation>
        <location evidence="1 12">Cytoplasm</location>
    </subcellularLocation>
</comment>
<dbReference type="GO" id="GO:0008760">
    <property type="term" value="F:UDP-N-acetylglucosamine 1-carboxyvinyltransferase activity"/>
    <property type="evidence" value="ECO:0007669"/>
    <property type="project" value="UniProtKB-UniRule"/>
</dbReference>
<evidence type="ECO:0000256" key="9">
    <source>
        <dbReference type="ARBA" id="ARBA00023316"/>
    </source>
</evidence>
<comment type="function">
    <text evidence="12">Cell wall formation. Adds enolpyruvyl to UDP-N-acetylglucosamine.</text>
</comment>
<evidence type="ECO:0000256" key="3">
    <source>
        <dbReference type="ARBA" id="ARBA00022490"/>
    </source>
</evidence>
<keyword evidence="9 12" id="KW-0961">Cell wall biogenesis/degradation</keyword>
<feature type="binding site" evidence="12">
    <location>
        <position position="328"/>
    </location>
    <ligand>
        <name>UDP-N-acetyl-alpha-D-glucosamine</name>
        <dbReference type="ChEBI" id="CHEBI:57705"/>
    </ligand>
</feature>
<dbReference type="PATRIC" id="fig|1620414.3.peg.365"/>
<dbReference type="InterPro" id="IPR005750">
    <property type="entry name" value="UDP_GlcNAc_COvinyl_MurA"/>
</dbReference>
<evidence type="ECO:0000256" key="7">
    <source>
        <dbReference type="ARBA" id="ARBA00022984"/>
    </source>
</evidence>
<feature type="domain" description="Enolpyruvate transferase" evidence="13">
    <location>
        <begin position="7"/>
        <end position="408"/>
    </location>
</feature>
<comment type="pathway">
    <text evidence="2 12">Cell wall biogenesis; peptidoglycan biosynthesis.</text>
</comment>
<reference evidence="14 15" key="1">
    <citation type="journal article" date="2015" name="Nature">
        <title>rRNA introns, odd ribosomes, and small enigmatic genomes across a large radiation of phyla.</title>
        <authorList>
            <person name="Brown C.T."/>
            <person name="Hug L.A."/>
            <person name="Thomas B.C."/>
            <person name="Sharon I."/>
            <person name="Castelle C.J."/>
            <person name="Singh A."/>
            <person name="Wilkins M.J."/>
            <person name="Williams K.H."/>
            <person name="Banfield J.F."/>
        </authorList>
    </citation>
    <scope>NUCLEOTIDE SEQUENCE [LARGE SCALE GENOMIC DNA]</scope>
</reference>
<comment type="caution">
    <text evidence="14">The sequence shown here is derived from an EMBL/GenBank/DDBJ whole genome shotgun (WGS) entry which is preliminary data.</text>
</comment>
<dbReference type="GO" id="GO:0051301">
    <property type="term" value="P:cell division"/>
    <property type="evidence" value="ECO:0007669"/>
    <property type="project" value="UniProtKB-KW"/>
</dbReference>
<evidence type="ECO:0000256" key="11">
    <source>
        <dbReference type="ARBA" id="ARBA00047527"/>
    </source>
</evidence>
<dbReference type="GO" id="GO:0009252">
    <property type="term" value="P:peptidoglycan biosynthetic process"/>
    <property type="evidence" value="ECO:0007669"/>
    <property type="project" value="UniProtKB-UniRule"/>
</dbReference>
<evidence type="ECO:0000256" key="5">
    <source>
        <dbReference type="ARBA" id="ARBA00022679"/>
    </source>
</evidence>
<keyword evidence="5 12" id="KW-0808">Transferase</keyword>
<dbReference type="GO" id="GO:0019277">
    <property type="term" value="P:UDP-N-acetylgalactosamine biosynthetic process"/>
    <property type="evidence" value="ECO:0007669"/>
    <property type="project" value="InterPro"/>
</dbReference>
<dbReference type="GO" id="GO:0008360">
    <property type="term" value="P:regulation of cell shape"/>
    <property type="evidence" value="ECO:0007669"/>
    <property type="project" value="UniProtKB-KW"/>
</dbReference>
<feature type="modified residue" description="2-(S-cysteinyl)pyruvic acid O-phosphothioketal" evidence="12">
    <location>
        <position position="117"/>
    </location>
</feature>
<dbReference type="EC" id="2.5.1.7" evidence="12"/>
<evidence type="ECO:0000256" key="6">
    <source>
        <dbReference type="ARBA" id="ARBA00022960"/>
    </source>
</evidence>
<gene>
    <name evidence="12" type="primary">murA</name>
    <name evidence="14" type="ORF">VF00_C0002G0132</name>
</gene>
<keyword evidence="7 12" id="KW-0573">Peptidoglycan synthesis</keyword>
<dbReference type="Gene3D" id="3.65.10.10">
    <property type="entry name" value="Enolpyruvate transferase domain"/>
    <property type="match status" value="2"/>
</dbReference>
<dbReference type="InterPro" id="IPR050068">
    <property type="entry name" value="MurA_subfamily"/>
</dbReference>
<evidence type="ECO:0000256" key="1">
    <source>
        <dbReference type="ARBA" id="ARBA00004496"/>
    </source>
</evidence>
<evidence type="ECO:0000259" key="13">
    <source>
        <dbReference type="Pfam" id="PF00275"/>
    </source>
</evidence>
<proteinExistence type="inferred from homology"/>
<dbReference type="PANTHER" id="PTHR43783">
    <property type="entry name" value="UDP-N-ACETYLGLUCOSAMINE 1-CARBOXYVINYLTRANSFERASE"/>
    <property type="match status" value="1"/>
</dbReference>
<keyword evidence="6 12" id="KW-0133">Cell shape</keyword>
<feature type="active site" description="Proton donor" evidence="12">
    <location>
        <position position="117"/>
    </location>
</feature>
<dbReference type="InterPro" id="IPR001986">
    <property type="entry name" value="Enolpyruvate_Tfrase_dom"/>
</dbReference>
<evidence type="ECO:0000256" key="4">
    <source>
        <dbReference type="ARBA" id="ARBA00022618"/>
    </source>
</evidence>
<dbReference type="InterPro" id="IPR036968">
    <property type="entry name" value="Enolpyruvate_Tfrase_sf"/>
</dbReference>
<dbReference type="GO" id="GO:0005737">
    <property type="term" value="C:cytoplasm"/>
    <property type="evidence" value="ECO:0007669"/>
    <property type="project" value="UniProtKB-SubCell"/>
</dbReference>
<dbReference type="PANTHER" id="PTHR43783:SF1">
    <property type="entry name" value="UDP-N-ACETYLGLUCOSAMINE 1-CARBOXYVINYLTRANSFERASE"/>
    <property type="match status" value="1"/>
</dbReference>
<dbReference type="NCBIfam" id="NF006873">
    <property type="entry name" value="PRK09369.1"/>
    <property type="match status" value="1"/>
</dbReference>
<comment type="similarity">
    <text evidence="10 12">Belongs to the EPSP synthase family. MurA subfamily.</text>
</comment>
<dbReference type="AlphaFoldDB" id="A0A0G1ZFY3"/>
<evidence type="ECO:0000256" key="12">
    <source>
        <dbReference type="HAMAP-Rule" id="MF_00111"/>
    </source>
</evidence>
<dbReference type="Pfam" id="PF00275">
    <property type="entry name" value="EPSP_synthase"/>
    <property type="match status" value="1"/>
</dbReference>
<keyword evidence="8 12" id="KW-0131">Cell cycle</keyword>
<evidence type="ECO:0000256" key="10">
    <source>
        <dbReference type="ARBA" id="ARBA00038367"/>
    </source>
</evidence>
<keyword evidence="3 12" id="KW-0963">Cytoplasm</keyword>
<evidence type="ECO:0000256" key="8">
    <source>
        <dbReference type="ARBA" id="ARBA00023306"/>
    </source>
</evidence>
<dbReference type="EMBL" id="LCRB01000002">
    <property type="protein sequence ID" value="KKW26807.1"/>
    <property type="molecule type" value="Genomic_DNA"/>
</dbReference>
<keyword evidence="4 12" id="KW-0132">Cell division</keyword>
<evidence type="ECO:0000313" key="15">
    <source>
        <dbReference type="Proteomes" id="UP000034913"/>
    </source>
</evidence>
<sequence>MSKFIIHGGARLEGEITVSGSKNAALPMLAATLLTNEICVVHNVPRIADVDQMLTILRSLGARVDWVADHSVRIDASQVDGREPDYKQIKKIRASVLLIGPLLARLKRVTIPHPGGCHIGARPIGVHIQALEDLGAVVRTDNQLYYITAERLRGKRIVLGEMSVTGTAVVVMAACLAEGTTEIRLAAAEPETTNLLGMLQGMGAKIGGIDSHTLVIEGMGQLHGVETTVIPDRLEAGTLAIAAAITRGDVTIHGFMHSHLDIFIKKLRDANVQLQILSDNSVRISRTTLLKAVNIRTDVYPGFPTDLQAPLAVLLTQANGTSLIFETMFEGRLNYFQELARMGATANILDAHRAAINGPTVLYGKSIESLDIRAGATLILAALIAHGRSEIDHIELIDRGYERIDEKLNALGAQIERIEEVVSAAME</sequence>
<dbReference type="CDD" id="cd01555">
    <property type="entry name" value="UdpNAET"/>
    <property type="match status" value="1"/>
</dbReference>
<dbReference type="Proteomes" id="UP000034913">
    <property type="component" value="Unassembled WGS sequence"/>
</dbReference>
<protein>
    <recommendedName>
        <fullName evidence="12">UDP-N-acetylglucosamine 1-carboxyvinyltransferase</fullName>
        <ecNumber evidence="12">2.5.1.7</ecNumber>
    </recommendedName>
    <alternativeName>
        <fullName evidence="12">Enoylpyruvate transferase</fullName>
    </alternativeName>
    <alternativeName>
        <fullName evidence="12">UDP-N-acetylglucosamine enolpyruvyl transferase</fullName>
        <shortName evidence="12">EPT</shortName>
    </alternativeName>
</protein>
<dbReference type="NCBIfam" id="TIGR01072">
    <property type="entry name" value="murA"/>
    <property type="match status" value="1"/>
</dbReference>
<organism evidence="14 15">
    <name type="scientific">candidate division Kazan bacterium GW2011_GWB1_52_7</name>
    <dbReference type="NCBI Taxonomy" id="1620414"/>
    <lineage>
        <taxon>Bacteria</taxon>
        <taxon>Bacteria division Kazan-3B-28</taxon>
    </lineage>
</organism>
<dbReference type="GO" id="GO:0071555">
    <property type="term" value="P:cell wall organization"/>
    <property type="evidence" value="ECO:0007669"/>
    <property type="project" value="UniProtKB-KW"/>
</dbReference>
<comment type="catalytic activity">
    <reaction evidence="11 12">
        <text>phosphoenolpyruvate + UDP-N-acetyl-alpha-D-glucosamine = UDP-N-acetyl-3-O-(1-carboxyvinyl)-alpha-D-glucosamine + phosphate</text>
        <dbReference type="Rhea" id="RHEA:18681"/>
        <dbReference type="ChEBI" id="CHEBI:43474"/>
        <dbReference type="ChEBI" id="CHEBI:57705"/>
        <dbReference type="ChEBI" id="CHEBI:58702"/>
        <dbReference type="ChEBI" id="CHEBI:68483"/>
        <dbReference type="EC" id="2.5.1.7"/>
    </reaction>
</comment>
<evidence type="ECO:0000256" key="2">
    <source>
        <dbReference type="ARBA" id="ARBA00004752"/>
    </source>
</evidence>
<name>A0A0G1ZFY3_UNCK3</name>
<dbReference type="SUPFAM" id="SSF55205">
    <property type="entry name" value="EPT/RTPC-like"/>
    <property type="match status" value="1"/>
</dbReference>
<dbReference type="UniPathway" id="UPA00219"/>
<evidence type="ECO:0000313" key="14">
    <source>
        <dbReference type="EMBL" id="KKW26807.1"/>
    </source>
</evidence>
<comment type="caution">
    <text evidence="12">Lacks conserved residue(s) required for the propagation of feature annotation.</text>
</comment>
<feature type="binding site" evidence="12">
    <location>
        <position position="306"/>
    </location>
    <ligand>
        <name>UDP-N-acetyl-alpha-D-glucosamine</name>
        <dbReference type="ChEBI" id="CHEBI:57705"/>
    </ligand>
</feature>
<dbReference type="InterPro" id="IPR013792">
    <property type="entry name" value="RNA3'P_cycl/enolpyr_Trfase_a/b"/>
</dbReference>